<accession>A0A841I3F4</accession>
<dbReference type="Proteomes" id="UP000569951">
    <property type="component" value="Unassembled WGS sequence"/>
</dbReference>
<sequence>MGYDLHITRAQHHADSPEFPITLKEWQAYLETDPEMRPDGYAEVRVDAQVLRYENPGLAVWTGWSRHGQGSDCAWFNYDRGEIVVKNPDEEMLEKMKRIARQLGARVMGDEGEEYS</sequence>
<dbReference type="AlphaFoldDB" id="A0A841I3F4"/>
<gene>
    <name evidence="1" type="ORF">HNR42_003014</name>
</gene>
<reference evidence="1 2" key="1">
    <citation type="submission" date="2020-08" db="EMBL/GenBank/DDBJ databases">
        <title>Genomic Encyclopedia of Type Strains, Phase IV (KMG-IV): sequencing the most valuable type-strain genomes for metagenomic binning, comparative biology and taxonomic classification.</title>
        <authorList>
            <person name="Goeker M."/>
        </authorList>
    </citation>
    <scope>NUCLEOTIDE SEQUENCE [LARGE SCALE GENOMIC DNA]</scope>
    <source>
        <strain evidence="1 2">DSM 21458</strain>
    </source>
</reference>
<organism evidence="1 2">
    <name type="scientific">Deinobacterium chartae</name>
    <dbReference type="NCBI Taxonomy" id="521158"/>
    <lineage>
        <taxon>Bacteria</taxon>
        <taxon>Thermotogati</taxon>
        <taxon>Deinococcota</taxon>
        <taxon>Deinococci</taxon>
        <taxon>Deinococcales</taxon>
        <taxon>Deinococcaceae</taxon>
        <taxon>Deinobacterium</taxon>
    </lineage>
</organism>
<comment type="caution">
    <text evidence="1">The sequence shown here is derived from an EMBL/GenBank/DDBJ whole genome shotgun (WGS) entry which is preliminary data.</text>
</comment>
<dbReference type="EMBL" id="JACHHG010000012">
    <property type="protein sequence ID" value="MBB6099564.1"/>
    <property type="molecule type" value="Genomic_DNA"/>
</dbReference>
<evidence type="ECO:0000313" key="2">
    <source>
        <dbReference type="Proteomes" id="UP000569951"/>
    </source>
</evidence>
<keyword evidence="2" id="KW-1185">Reference proteome</keyword>
<proteinExistence type="predicted"/>
<dbReference type="RefSeq" id="WP_183988308.1">
    <property type="nucleotide sequence ID" value="NZ_JACHHG010000012.1"/>
</dbReference>
<evidence type="ECO:0000313" key="1">
    <source>
        <dbReference type="EMBL" id="MBB6099564.1"/>
    </source>
</evidence>
<protein>
    <submittedName>
        <fullName evidence="1">Uncharacterized protein</fullName>
    </submittedName>
</protein>
<name>A0A841I3F4_9DEIO</name>